<dbReference type="SUPFAM" id="SSF53822">
    <property type="entry name" value="Periplasmic binding protein-like I"/>
    <property type="match status" value="1"/>
</dbReference>
<reference evidence="1 2" key="1">
    <citation type="journal article" date="2019" name="Int. J. Syst. Evol. Microbiol.">
        <title>Capsulimonas corticalis gen. nov., sp. nov., an aerobic capsulated bacterium, of a novel bacterial order, Capsulimonadales ord. nov., of the class Armatimonadia of the phylum Armatimonadetes.</title>
        <authorList>
            <person name="Li J."/>
            <person name="Kudo C."/>
            <person name="Tonouchi A."/>
        </authorList>
    </citation>
    <scope>NUCLEOTIDE SEQUENCE [LARGE SCALE GENOMIC DNA]</scope>
    <source>
        <strain evidence="1 2">AX-7</strain>
    </source>
</reference>
<dbReference type="Pfam" id="PF13377">
    <property type="entry name" value="Peripla_BP_3"/>
    <property type="match status" value="1"/>
</dbReference>
<dbReference type="EMBL" id="AP025739">
    <property type="protein sequence ID" value="BDI31618.1"/>
    <property type="molecule type" value="Genomic_DNA"/>
</dbReference>
<gene>
    <name evidence="1" type="ORF">CCAX7_36690</name>
</gene>
<proteinExistence type="predicted"/>
<accession>A0A402D1G1</accession>
<dbReference type="SUPFAM" id="SSF47413">
    <property type="entry name" value="lambda repressor-like DNA-binding domains"/>
    <property type="match status" value="1"/>
</dbReference>
<dbReference type="PROSITE" id="PS50932">
    <property type="entry name" value="HTH_LACI_2"/>
    <property type="match status" value="1"/>
</dbReference>
<dbReference type="GO" id="GO:0000976">
    <property type="term" value="F:transcription cis-regulatory region binding"/>
    <property type="evidence" value="ECO:0007669"/>
    <property type="project" value="TreeGrafter"/>
</dbReference>
<dbReference type="CDD" id="cd06267">
    <property type="entry name" value="PBP1_LacI_sugar_binding-like"/>
    <property type="match status" value="1"/>
</dbReference>
<organism evidence="1 2">
    <name type="scientific">Capsulimonas corticalis</name>
    <dbReference type="NCBI Taxonomy" id="2219043"/>
    <lineage>
        <taxon>Bacteria</taxon>
        <taxon>Bacillati</taxon>
        <taxon>Armatimonadota</taxon>
        <taxon>Armatimonadia</taxon>
        <taxon>Capsulimonadales</taxon>
        <taxon>Capsulimonadaceae</taxon>
        <taxon>Capsulimonas</taxon>
    </lineage>
</organism>
<dbReference type="InterPro" id="IPR000843">
    <property type="entry name" value="HTH_LacI"/>
</dbReference>
<dbReference type="Gene3D" id="1.10.260.40">
    <property type="entry name" value="lambda repressor-like DNA-binding domains"/>
    <property type="match status" value="1"/>
</dbReference>
<dbReference type="KEGG" id="ccot:CCAX7_36690"/>
<dbReference type="CDD" id="cd01392">
    <property type="entry name" value="HTH_LacI"/>
    <property type="match status" value="1"/>
</dbReference>
<dbReference type="Pfam" id="PF00356">
    <property type="entry name" value="LacI"/>
    <property type="match status" value="1"/>
</dbReference>
<dbReference type="AlphaFoldDB" id="A0A402D1G1"/>
<dbReference type="PANTHER" id="PTHR30146">
    <property type="entry name" value="LACI-RELATED TRANSCRIPTIONAL REPRESSOR"/>
    <property type="match status" value="1"/>
</dbReference>
<dbReference type="GO" id="GO:0003700">
    <property type="term" value="F:DNA-binding transcription factor activity"/>
    <property type="evidence" value="ECO:0007669"/>
    <property type="project" value="TreeGrafter"/>
</dbReference>
<dbReference type="SMART" id="SM00354">
    <property type="entry name" value="HTH_LACI"/>
    <property type="match status" value="1"/>
</dbReference>
<dbReference type="InterPro" id="IPR010982">
    <property type="entry name" value="Lambda_DNA-bd_dom_sf"/>
</dbReference>
<dbReference type="Proteomes" id="UP000287394">
    <property type="component" value="Chromosome"/>
</dbReference>
<protein>
    <submittedName>
        <fullName evidence="1">LacI family transcriptional regulator</fullName>
    </submittedName>
</protein>
<keyword evidence="2" id="KW-1185">Reference proteome</keyword>
<dbReference type="InterPro" id="IPR046335">
    <property type="entry name" value="LacI/GalR-like_sensor"/>
</dbReference>
<evidence type="ECO:0000313" key="1">
    <source>
        <dbReference type="EMBL" id="BDI31618.1"/>
    </source>
</evidence>
<dbReference type="OrthoDB" id="3227375at2"/>
<dbReference type="RefSeq" id="WP_119323325.1">
    <property type="nucleotide sequence ID" value="NZ_AP025739.1"/>
</dbReference>
<dbReference type="Gene3D" id="3.40.50.2300">
    <property type="match status" value="2"/>
</dbReference>
<dbReference type="InterPro" id="IPR028082">
    <property type="entry name" value="Peripla_BP_I"/>
</dbReference>
<dbReference type="PANTHER" id="PTHR30146:SF109">
    <property type="entry name" value="HTH-TYPE TRANSCRIPTIONAL REGULATOR GALS"/>
    <property type="match status" value="1"/>
</dbReference>
<sequence length="347" mass="37864">MSSINEVARQAGVSPATVSRTFRTPELLSHQTRRRVLHAAAELNYQPRQRVVKADAEPMGAETAESLGFLFFASDQDGTHVNDFYSPVMMGAQAEAGRLGRHLILRTTSRFEAPPEMPKMFREQSVAGMLLVGAALPDILAAYDSHLPPSVLVDNRDTSGRHDCILSDGFGGMLAATQHLLDLGHRRIAFIQDEPTAPSFRDRQRGYLCALWEAGLIPNPEWIVSTERRANLEPYLAPLMAEANPPTAIVAANDMNAFAVLAACRTLGLSVPKDLSVVGFDDTTFSIHSYPALTTVRVNKGQMGRLAVRQLIARIEEAREGATPLPSANFVVPVSLVERESCAPPRN</sequence>
<evidence type="ECO:0000313" key="2">
    <source>
        <dbReference type="Proteomes" id="UP000287394"/>
    </source>
</evidence>
<name>A0A402D1G1_9BACT</name>